<accession>A0A6A5S8B7</accession>
<evidence type="ECO:0000313" key="3">
    <source>
        <dbReference type="Proteomes" id="UP000800038"/>
    </source>
</evidence>
<organism evidence="2 3">
    <name type="scientific">Clathrospora elynae</name>
    <dbReference type="NCBI Taxonomy" id="706981"/>
    <lineage>
        <taxon>Eukaryota</taxon>
        <taxon>Fungi</taxon>
        <taxon>Dikarya</taxon>
        <taxon>Ascomycota</taxon>
        <taxon>Pezizomycotina</taxon>
        <taxon>Dothideomycetes</taxon>
        <taxon>Pleosporomycetidae</taxon>
        <taxon>Pleosporales</taxon>
        <taxon>Diademaceae</taxon>
        <taxon>Clathrospora</taxon>
    </lineage>
</organism>
<protein>
    <submittedName>
        <fullName evidence="2">Uncharacterized protein</fullName>
    </submittedName>
</protein>
<dbReference type="AlphaFoldDB" id="A0A6A5S8B7"/>
<name>A0A6A5S8B7_9PLEO</name>
<feature type="chain" id="PRO_5025458037" evidence="1">
    <location>
        <begin position="22"/>
        <end position="58"/>
    </location>
</feature>
<gene>
    <name evidence="2" type="ORF">EJ02DRAFT_386699</name>
</gene>
<keyword evidence="1" id="KW-0732">Signal</keyword>
<evidence type="ECO:0000256" key="1">
    <source>
        <dbReference type="SAM" id="SignalP"/>
    </source>
</evidence>
<sequence>MNLKFLIIYTLLAQLFLLAPGLQRIARHYHERSVFATYFHMAGETFVSVNCLCHNSLG</sequence>
<feature type="signal peptide" evidence="1">
    <location>
        <begin position="1"/>
        <end position="21"/>
    </location>
</feature>
<dbReference type="EMBL" id="ML976166">
    <property type="protein sequence ID" value="KAF1936855.1"/>
    <property type="molecule type" value="Genomic_DNA"/>
</dbReference>
<keyword evidence="3" id="KW-1185">Reference proteome</keyword>
<evidence type="ECO:0000313" key="2">
    <source>
        <dbReference type="EMBL" id="KAF1936855.1"/>
    </source>
</evidence>
<dbReference type="Proteomes" id="UP000800038">
    <property type="component" value="Unassembled WGS sequence"/>
</dbReference>
<reference evidence="2" key="1">
    <citation type="journal article" date="2020" name="Stud. Mycol.">
        <title>101 Dothideomycetes genomes: a test case for predicting lifestyles and emergence of pathogens.</title>
        <authorList>
            <person name="Haridas S."/>
            <person name="Albert R."/>
            <person name="Binder M."/>
            <person name="Bloem J."/>
            <person name="Labutti K."/>
            <person name="Salamov A."/>
            <person name="Andreopoulos B."/>
            <person name="Baker S."/>
            <person name="Barry K."/>
            <person name="Bills G."/>
            <person name="Bluhm B."/>
            <person name="Cannon C."/>
            <person name="Castanera R."/>
            <person name="Culley D."/>
            <person name="Daum C."/>
            <person name="Ezra D."/>
            <person name="Gonzalez J."/>
            <person name="Henrissat B."/>
            <person name="Kuo A."/>
            <person name="Liang C."/>
            <person name="Lipzen A."/>
            <person name="Lutzoni F."/>
            <person name="Magnuson J."/>
            <person name="Mondo S."/>
            <person name="Nolan M."/>
            <person name="Ohm R."/>
            <person name="Pangilinan J."/>
            <person name="Park H.-J."/>
            <person name="Ramirez L."/>
            <person name="Alfaro M."/>
            <person name="Sun H."/>
            <person name="Tritt A."/>
            <person name="Yoshinaga Y."/>
            <person name="Zwiers L.-H."/>
            <person name="Turgeon B."/>
            <person name="Goodwin S."/>
            <person name="Spatafora J."/>
            <person name="Crous P."/>
            <person name="Grigoriev I."/>
        </authorList>
    </citation>
    <scope>NUCLEOTIDE SEQUENCE</scope>
    <source>
        <strain evidence="2">CBS 161.51</strain>
    </source>
</reference>
<proteinExistence type="predicted"/>